<evidence type="ECO:0000313" key="2">
    <source>
        <dbReference type="EMBL" id="GAA3550907.1"/>
    </source>
</evidence>
<dbReference type="Gene3D" id="1.20.120.520">
    <property type="entry name" value="nmb1532 protein domain like"/>
    <property type="match status" value="1"/>
</dbReference>
<comment type="caution">
    <text evidence="2">The sequence shown here is derived from an EMBL/GenBank/DDBJ whole genome shotgun (WGS) entry which is preliminary data.</text>
</comment>
<sequence>MAATANGHRELDQAHERLREALDVTRHALGGGQDRSVPDGVVLCQGLCRAVVEHQRGQDQSLFPVLAARRPELGPALHALRQDHALVAGLVEDLRQACESRASAGELGGRVERLAASLDTHFRHEELRLNPVLDLLDGAGPPPPTLDTLGWLVS</sequence>
<evidence type="ECO:0000313" key="3">
    <source>
        <dbReference type="Proteomes" id="UP001500767"/>
    </source>
</evidence>
<evidence type="ECO:0000259" key="1">
    <source>
        <dbReference type="Pfam" id="PF01814"/>
    </source>
</evidence>
<dbReference type="EMBL" id="BAAAYR010000001">
    <property type="protein sequence ID" value="GAA3550907.1"/>
    <property type="molecule type" value="Genomic_DNA"/>
</dbReference>
<organism evidence="2 3">
    <name type="scientific">Microlunatus spumicola</name>
    <dbReference type="NCBI Taxonomy" id="81499"/>
    <lineage>
        <taxon>Bacteria</taxon>
        <taxon>Bacillati</taxon>
        <taxon>Actinomycetota</taxon>
        <taxon>Actinomycetes</taxon>
        <taxon>Propionibacteriales</taxon>
        <taxon>Propionibacteriaceae</taxon>
        <taxon>Microlunatus</taxon>
    </lineage>
</organism>
<dbReference type="InterPro" id="IPR012312">
    <property type="entry name" value="Hemerythrin-like"/>
</dbReference>
<dbReference type="Pfam" id="PF01814">
    <property type="entry name" value="Hemerythrin"/>
    <property type="match status" value="1"/>
</dbReference>
<dbReference type="Proteomes" id="UP001500767">
    <property type="component" value="Unassembled WGS sequence"/>
</dbReference>
<name>A0ABP6WK03_9ACTN</name>
<dbReference type="RefSeq" id="WP_204912627.1">
    <property type="nucleotide sequence ID" value="NZ_BAAAYR010000001.1"/>
</dbReference>
<feature type="domain" description="Hemerythrin-like" evidence="1">
    <location>
        <begin position="8"/>
        <end position="132"/>
    </location>
</feature>
<keyword evidence="3" id="KW-1185">Reference proteome</keyword>
<gene>
    <name evidence="2" type="ORF">GCM10022197_02240</name>
</gene>
<accession>A0ABP6WK03</accession>
<protein>
    <recommendedName>
        <fullName evidence="1">Hemerythrin-like domain-containing protein</fullName>
    </recommendedName>
</protein>
<reference evidence="3" key="1">
    <citation type="journal article" date="2019" name="Int. J. Syst. Evol. Microbiol.">
        <title>The Global Catalogue of Microorganisms (GCM) 10K type strain sequencing project: providing services to taxonomists for standard genome sequencing and annotation.</title>
        <authorList>
            <consortium name="The Broad Institute Genomics Platform"/>
            <consortium name="The Broad Institute Genome Sequencing Center for Infectious Disease"/>
            <person name="Wu L."/>
            <person name="Ma J."/>
        </authorList>
    </citation>
    <scope>NUCLEOTIDE SEQUENCE [LARGE SCALE GENOMIC DNA]</scope>
    <source>
        <strain evidence="3">JCM 16540</strain>
    </source>
</reference>
<proteinExistence type="predicted"/>